<feature type="region of interest" description="Disordered" evidence="1">
    <location>
        <begin position="56"/>
        <end position="79"/>
    </location>
</feature>
<dbReference type="Proteomes" id="UP000250321">
    <property type="component" value="Unassembled WGS sequence"/>
</dbReference>
<name>A0A314YRX5_PRUYE</name>
<sequence>MKTSSDFGTQFGAKTTKPTLEICTWRLLGTSSKYRKFKKPRILACKGGCHLSNQRVQPLPFLHQTQPWKEEEERGRRDG</sequence>
<evidence type="ECO:0000313" key="3">
    <source>
        <dbReference type="Proteomes" id="UP000250321"/>
    </source>
</evidence>
<comment type="caution">
    <text evidence="2">The sequence shown here is derived from an EMBL/GenBank/DDBJ whole genome shotgun (WGS) entry which is preliminary data.</text>
</comment>
<evidence type="ECO:0000313" key="2">
    <source>
        <dbReference type="EMBL" id="PQQ11232.1"/>
    </source>
</evidence>
<protein>
    <submittedName>
        <fullName evidence="2">Uncharacterized protein</fullName>
    </submittedName>
</protein>
<dbReference type="AlphaFoldDB" id="A0A314YRX5"/>
<feature type="compositionally biased region" description="Basic and acidic residues" evidence="1">
    <location>
        <begin position="68"/>
        <end position="79"/>
    </location>
</feature>
<dbReference type="EMBL" id="PJQY01000407">
    <property type="protein sequence ID" value="PQQ11232.1"/>
    <property type="molecule type" value="Genomic_DNA"/>
</dbReference>
<evidence type="ECO:0000256" key="1">
    <source>
        <dbReference type="SAM" id="MobiDB-lite"/>
    </source>
</evidence>
<gene>
    <name evidence="2" type="ORF">Pyn_18903</name>
</gene>
<keyword evidence="3" id="KW-1185">Reference proteome</keyword>
<organism evidence="2 3">
    <name type="scientific">Prunus yedoensis var. nudiflora</name>
    <dbReference type="NCBI Taxonomy" id="2094558"/>
    <lineage>
        <taxon>Eukaryota</taxon>
        <taxon>Viridiplantae</taxon>
        <taxon>Streptophyta</taxon>
        <taxon>Embryophyta</taxon>
        <taxon>Tracheophyta</taxon>
        <taxon>Spermatophyta</taxon>
        <taxon>Magnoliopsida</taxon>
        <taxon>eudicotyledons</taxon>
        <taxon>Gunneridae</taxon>
        <taxon>Pentapetalae</taxon>
        <taxon>rosids</taxon>
        <taxon>fabids</taxon>
        <taxon>Rosales</taxon>
        <taxon>Rosaceae</taxon>
        <taxon>Amygdaloideae</taxon>
        <taxon>Amygdaleae</taxon>
        <taxon>Prunus</taxon>
    </lineage>
</organism>
<reference evidence="2 3" key="1">
    <citation type="submission" date="2018-02" db="EMBL/GenBank/DDBJ databases">
        <title>Draft genome of wild Prunus yedoensis var. nudiflora.</title>
        <authorList>
            <person name="Baek S."/>
            <person name="Kim J.-H."/>
            <person name="Choi K."/>
            <person name="Kim G.-B."/>
            <person name="Cho A."/>
            <person name="Jang H."/>
            <person name="Shin C.-H."/>
            <person name="Yu H.-J."/>
            <person name="Mun J.-H."/>
        </authorList>
    </citation>
    <scope>NUCLEOTIDE SEQUENCE [LARGE SCALE GENOMIC DNA]</scope>
    <source>
        <strain evidence="3">cv. Jeju island</strain>
        <tissue evidence="2">Leaf</tissue>
    </source>
</reference>
<proteinExistence type="predicted"/>
<accession>A0A314YRX5</accession>